<organism evidence="6 7">
    <name type="scientific">Colletotrichum tanaceti</name>
    <dbReference type="NCBI Taxonomy" id="1306861"/>
    <lineage>
        <taxon>Eukaryota</taxon>
        <taxon>Fungi</taxon>
        <taxon>Dikarya</taxon>
        <taxon>Ascomycota</taxon>
        <taxon>Pezizomycotina</taxon>
        <taxon>Sordariomycetes</taxon>
        <taxon>Hypocreomycetidae</taxon>
        <taxon>Glomerellales</taxon>
        <taxon>Glomerellaceae</taxon>
        <taxon>Colletotrichum</taxon>
        <taxon>Colletotrichum destructivum species complex</taxon>
    </lineage>
</organism>
<reference evidence="6 7" key="1">
    <citation type="journal article" date="2019" name="PLoS ONE">
        <title>Comparative genome analysis indicates high evolutionary potential of pathogenicity genes in Colletotrichum tanaceti.</title>
        <authorList>
            <person name="Lelwala R.V."/>
            <person name="Korhonen P.K."/>
            <person name="Young N.D."/>
            <person name="Scott J.B."/>
            <person name="Ades P.A."/>
            <person name="Gasser R.B."/>
            <person name="Taylor P.W.J."/>
        </authorList>
    </citation>
    <scope>NUCLEOTIDE SEQUENCE [LARGE SCALE GENOMIC DNA]</scope>
    <source>
        <strain evidence="6">BRIP57314</strain>
    </source>
</reference>
<accession>A0A4V6DI49</accession>
<comment type="subcellular location">
    <subcellularLocation>
        <location evidence="1">Secreted</location>
    </subcellularLocation>
</comment>
<dbReference type="Pfam" id="PF16541">
    <property type="entry name" value="AltA1"/>
    <property type="match status" value="1"/>
</dbReference>
<evidence type="ECO:0000313" key="6">
    <source>
        <dbReference type="EMBL" id="TKW59126.1"/>
    </source>
</evidence>
<keyword evidence="2" id="KW-0964">Secreted</keyword>
<gene>
    <name evidence="6" type="ORF">CTA1_927</name>
</gene>
<evidence type="ECO:0000256" key="1">
    <source>
        <dbReference type="ARBA" id="ARBA00004613"/>
    </source>
</evidence>
<keyword evidence="3" id="KW-0732">Signal</keyword>
<evidence type="ECO:0000256" key="4">
    <source>
        <dbReference type="ARBA" id="ARBA00023157"/>
    </source>
</evidence>
<proteinExistence type="predicted"/>
<evidence type="ECO:0000256" key="2">
    <source>
        <dbReference type="ARBA" id="ARBA00022525"/>
    </source>
</evidence>
<dbReference type="InterPro" id="IPR032382">
    <property type="entry name" value="AltA1"/>
</dbReference>
<dbReference type="GO" id="GO:0005576">
    <property type="term" value="C:extracellular region"/>
    <property type="evidence" value="ECO:0007669"/>
    <property type="project" value="UniProtKB-SubCell"/>
</dbReference>
<dbReference type="AlphaFoldDB" id="A0A4V6DI49"/>
<evidence type="ECO:0000256" key="3">
    <source>
        <dbReference type="ARBA" id="ARBA00022729"/>
    </source>
</evidence>
<evidence type="ECO:0000259" key="5">
    <source>
        <dbReference type="Pfam" id="PF16541"/>
    </source>
</evidence>
<dbReference type="OrthoDB" id="3539798at2759"/>
<sequence length="197" mass="22314">MQLLPALLGTALARFIVRLEEPKPVLLQLALEPETTCLQKSAEMDGWTLTDFDYHASYIFSTPAHQNSWGYISFNVSNPVLNYTVACDAVSSRLNDFFYGEQAYTCNPPAGESAATNFTWSYPDRALTLNQSWTCDDNPKYPARFTARGDAVVNNLKCWETFWKNNNWTLGQVYSQRDIKCDIITLPTPMKQIYGIA</sequence>
<keyword evidence="7" id="KW-1185">Reference proteome</keyword>
<name>A0A4V6DI49_9PEZI</name>
<keyword evidence="4" id="KW-1015">Disulfide bond</keyword>
<feature type="domain" description="AA1-like" evidence="5">
    <location>
        <begin position="50"/>
        <end position="181"/>
    </location>
</feature>
<dbReference type="Proteomes" id="UP000310108">
    <property type="component" value="Unassembled WGS sequence"/>
</dbReference>
<protein>
    <recommendedName>
        <fullName evidence="5">AA1-like domain-containing protein</fullName>
    </recommendedName>
</protein>
<dbReference type="EMBL" id="PJEX01000013">
    <property type="protein sequence ID" value="TKW59126.1"/>
    <property type="molecule type" value="Genomic_DNA"/>
</dbReference>
<evidence type="ECO:0000313" key="7">
    <source>
        <dbReference type="Proteomes" id="UP000310108"/>
    </source>
</evidence>
<comment type="caution">
    <text evidence="6">The sequence shown here is derived from an EMBL/GenBank/DDBJ whole genome shotgun (WGS) entry which is preliminary data.</text>
</comment>